<feature type="domain" description="Roadblock/LAMTOR2" evidence="1">
    <location>
        <begin position="2"/>
        <end position="92"/>
    </location>
</feature>
<dbReference type="InterPro" id="IPR004942">
    <property type="entry name" value="Roadblock/LAMTOR2_dom"/>
</dbReference>
<evidence type="ECO:0000259" key="1">
    <source>
        <dbReference type="SMART" id="SM00960"/>
    </source>
</evidence>
<reference evidence="2" key="2">
    <citation type="submission" date="2020-09" db="EMBL/GenBank/DDBJ databases">
        <authorList>
            <person name="Sun Q."/>
            <person name="Ohkuma M."/>
        </authorList>
    </citation>
    <scope>NUCLEOTIDE SEQUENCE</scope>
    <source>
        <strain evidence="2">JCM 31311</strain>
    </source>
</reference>
<reference evidence="2" key="1">
    <citation type="journal article" date="2014" name="Int. J. Syst. Evol. Microbiol.">
        <title>Complete genome sequence of Corynebacterium casei LMG S-19264T (=DSM 44701T), isolated from a smear-ripened cheese.</title>
        <authorList>
            <consortium name="US DOE Joint Genome Institute (JGI-PGF)"/>
            <person name="Walter F."/>
            <person name="Albersmeier A."/>
            <person name="Kalinowski J."/>
            <person name="Ruckert C."/>
        </authorList>
    </citation>
    <scope>NUCLEOTIDE SEQUENCE</scope>
    <source>
        <strain evidence="2">JCM 31311</strain>
    </source>
</reference>
<dbReference type="Gene3D" id="3.30.450.30">
    <property type="entry name" value="Dynein light chain 2a, cytoplasmic"/>
    <property type="match status" value="1"/>
</dbReference>
<keyword evidence="3" id="KW-1185">Reference proteome</keyword>
<comment type="caution">
    <text evidence="2">The sequence shown here is derived from an EMBL/GenBank/DDBJ whole genome shotgun (WGS) entry which is preliminary data.</text>
</comment>
<accession>A0A918C067</accession>
<proteinExistence type="predicted"/>
<evidence type="ECO:0000313" key="3">
    <source>
        <dbReference type="Proteomes" id="UP000603865"/>
    </source>
</evidence>
<sequence length="116" mass="12426">MLSILKQLVGDVDGAWAAAISGLDGLLVESYSATDIDLSLLAAEHAGMLRSTSQVYTQTLSGGAPREVFVRAERISVFLHPIGDQFFLLLALAGRSNLGQARLYGRDAAHRLEAEL</sequence>
<dbReference type="RefSeq" id="WP_189088594.1">
    <property type="nucleotide sequence ID" value="NZ_BMQL01000004.1"/>
</dbReference>
<protein>
    <recommendedName>
        <fullName evidence="1">Roadblock/LAMTOR2 domain-containing protein</fullName>
    </recommendedName>
</protein>
<dbReference type="SMART" id="SM00960">
    <property type="entry name" value="Robl_LC7"/>
    <property type="match status" value="1"/>
</dbReference>
<dbReference type="Proteomes" id="UP000603865">
    <property type="component" value="Unassembled WGS sequence"/>
</dbReference>
<dbReference type="AlphaFoldDB" id="A0A918C067"/>
<evidence type="ECO:0000313" key="2">
    <source>
        <dbReference type="EMBL" id="GGR00628.1"/>
    </source>
</evidence>
<dbReference type="Pfam" id="PF03259">
    <property type="entry name" value="Robl_LC7"/>
    <property type="match status" value="1"/>
</dbReference>
<dbReference type="EMBL" id="BMQL01000004">
    <property type="protein sequence ID" value="GGR00628.1"/>
    <property type="molecule type" value="Genomic_DNA"/>
</dbReference>
<name>A0A918C067_9DEIO</name>
<dbReference type="SUPFAM" id="SSF103196">
    <property type="entry name" value="Roadblock/LC7 domain"/>
    <property type="match status" value="1"/>
</dbReference>
<gene>
    <name evidence="2" type="ORF">GCM10008957_11820</name>
</gene>
<organism evidence="2 3">
    <name type="scientific">Deinococcus ruber</name>
    <dbReference type="NCBI Taxonomy" id="1848197"/>
    <lineage>
        <taxon>Bacteria</taxon>
        <taxon>Thermotogati</taxon>
        <taxon>Deinococcota</taxon>
        <taxon>Deinococci</taxon>
        <taxon>Deinococcales</taxon>
        <taxon>Deinococcaceae</taxon>
        <taxon>Deinococcus</taxon>
    </lineage>
</organism>